<dbReference type="EMBL" id="MU005589">
    <property type="protein sequence ID" value="KAF2681845.1"/>
    <property type="molecule type" value="Genomic_DNA"/>
</dbReference>
<dbReference type="OrthoDB" id="3673852at2759"/>
<name>A0A6G1IUK5_9PLEO</name>
<evidence type="ECO:0000313" key="4">
    <source>
        <dbReference type="EMBL" id="KAF2681845.1"/>
    </source>
</evidence>
<organism evidence="4 5">
    <name type="scientific">Lentithecium fluviatile CBS 122367</name>
    <dbReference type="NCBI Taxonomy" id="1168545"/>
    <lineage>
        <taxon>Eukaryota</taxon>
        <taxon>Fungi</taxon>
        <taxon>Dikarya</taxon>
        <taxon>Ascomycota</taxon>
        <taxon>Pezizomycotina</taxon>
        <taxon>Dothideomycetes</taxon>
        <taxon>Pleosporomycetidae</taxon>
        <taxon>Pleosporales</taxon>
        <taxon>Massarineae</taxon>
        <taxon>Lentitheciaceae</taxon>
        <taxon>Lentithecium</taxon>
    </lineage>
</organism>
<feature type="repeat" description="ANK" evidence="3">
    <location>
        <begin position="31"/>
        <end position="55"/>
    </location>
</feature>
<keyword evidence="5" id="KW-1185">Reference proteome</keyword>
<dbReference type="InterPro" id="IPR050745">
    <property type="entry name" value="Multifunctional_regulatory"/>
</dbReference>
<dbReference type="SMART" id="SM00248">
    <property type="entry name" value="ANK"/>
    <property type="match status" value="1"/>
</dbReference>
<feature type="non-terminal residue" evidence="4">
    <location>
        <position position="1"/>
    </location>
</feature>
<evidence type="ECO:0000256" key="3">
    <source>
        <dbReference type="PROSITE-ProRule" id="PRU00023"/>
    </source>
</evidence>
<dbReference type="Pfam" id="PF12796">
    <property type="entry name" value="Ank_2"/>
    <property type="match status" value="1"/>
</dbReference>
<accession>A0A6G1IUK5</accession>
<keyword evidence="1" id="KW-0677">Repeat</keyword>
<feature type="non-terminal residue" evidence="4">
    <location>
        <position position="73"/>
    </location>
</feature>
<gene>
    <name evidence="4" type="ORF">K458DRAFT_237333</name>
</gene>
<dbReference type="Gene3D" id="1.25.40.20">
    <property type="entry name" value="Ankyrin repeat-containing domain"/>
    <property type="match status" value="1"/>
</dbReference>
<dbReference type="InterPro" id="IPR036770">
    <property type="entry name" value="Ankyrin_rpt-contain_sf"/>
</dbReference>
<dbReference type="PROSITE" id="PS50088">
    <property type="entry name" value="ANK_REPEAT"/>
    <property type="match status" value="1"/>
</dbReference>
<sequence length="73" mass="7870">LSWAARGRYEAVAKLLLATGKVDVGSKDVYGRQTPLSWAAERGHEAVVKLLLATGKVDVDSKYKGGRTPLSWA</sequence>
<protein>
    <submittedName>
        <fullName evidence="4">Uncharacterized protein</fullName>
    </submittedName>
</protein>
<evidence type="ECO:0000313" key="5">
    <source>
        <dbReference type="Proteomes" id="UP000799291"/>
    </source>
</evidence>
<dbReference type="AlphaFoldDB" id="A0A6G1IUK5"/>
<reference evidence="4" key="1">
    <citation type="journal article" date="2020" name="Stud. Mycol.">
        <title>101 Dothideomycetes genomes: a test case for predicting lifestyles and emergence of pathogens.</title>
        <authorList>
            <person name="Haridas S."/>
            <person name="Albert R."/>
            <person name="Binder M."/>
            <person name="Bloem J."/>
            <person name="Labutti K."/>
            <person name="Salamov A."/>
            <person name="Andreopoulos B."/>
            <person name="Baker S."/>
            <person name="Barry K."/>
            <person name="Bills G."/>
            <person name="Bluhm B."/>
            <person name="Cannon C."/>
            <person name="Castanera R."/>
            <person name="Culley D."/>
            <person name="Daum C."/>
            <person name="Ezra D."/>
            <person name="Gonzalez J."/>
            <person name="Henrissat B."/>
            <person name="Kuo A."/>
            <person name="Liang C."/>
            <person name="Lipzen A."/>
            <person name="Lutzoni F."/>
            <person name="Magnuson J."/>
            <person name="Mondo S."/>
            <person name="Nolan M."/>
            <person name="Ohm R."/>
            <person name="Pangilinan J."/>
            <person name="Park H.-J."/>
            <person name="Ramirez L."/>
            <person name="Alfaro M."/>
            <person name="Sun H."/>
            <person name="Tritt A."/>
            <person name="Yoshinaga Y."/>
            <person name="Zwiers L.-H."/>
            <person name="Turgeon B."/>
            <person name="Goodwin S."/>
            <person name="Spatafora J."/>
            <person name="Crous P."/>
            <person name="Grigoriev I."/>
        </authorList>
    </citation>
    <scope>NUCLEOTIDE SEQUENCE</scope>
    <source>
        <strain evidence="4">CBS 122367</strain>
    </source>
</reference>
<dbReference type="PROSITE" id="PS50297">
    <property type="entry name" value="ANK_REP_REGION"/>
    <property type="match status" value="1"/>
</dbReference>
<dbReference type="InterPro" id="IPR002110">
    <property type="entry name" value="Ankyrin_rpt"/>
</dbReference>
<dbReference type="Proteomes" id="UP000799291">
    <property type="component" value="Unassembled WGS sequence"/>
</dbReference>
<evidence type="ECO:0000256" key="2">
    <source>
        <dbReference type="ARBA" id="ARBA00023043"/>
    </source>
</evidence>
<dbReference type="SUPFAM" id="SSF48403">
    <property type="entry name" value="Ankyrin repeat"/>
    <property type="match status" value="1"/>
</dbReference>
<dbReference type="PANTHER" id="PTHR24189">
    <property type="entry name" value="MYOTROPHIN"/>
    <property type="match status" value="1"/>
</dbReference>
<proteinExistence type="predicted"/>
<keyword evidence="2 3" id="KW-0040">ANK repeat</keyword>
<evidence type="ECO:0000256" key="1">
    <source>
        <dbReference type="ARBA" id="ARBA00022737"/>
    </source>
</evidence>
<dbReference type="PANTHER" id="PTHR24189:SF50">
    <property type="entry name" value="ANKYRIN REPEAT AND SOCS BOX PROTEIN 2"/>
    <property type="match status" value="1"/>
</dbReference>